<dbReference type="OrthoDB" id="10457320at2759"/>
<protein>
    <submittedName>
        <fullName evidence="2 3">Uncharacterized protein</fullName>
    </submittedName>
</protein>
<sequence>MSSHNFQHQGLEESVEQRDSHTNLGPQTPESDPPVAPLHSNPDGGQPGHHSRSTRTADGDAGPGSSKEKTKKKPRRRANLAEIAAAAAAKSSSGSHAGTTPALSMWLDQDMSEEPYNTLEPDSHYSRTGSEPEVTAMAVEQSDEHSAAAATIGEWDASEREYTHAHM</sequence>
<accession>J3P4W9</accession>
<dbReference type="AlphaFoldDB" id="J3P4W9"/>
<dbReference type="EMBL" id="GL385398">
    <property type="protein sequence ID" value="EJT74717.1"/>
    <property type="molecule type" value="Genomic_DNA"/>
</dbReference>
<dbReference type="eggNOG" id="ENOG502RN6Q">
    <property type="taxonomic scope" value="Eukaryota"/>
</dbReference>
<evidence type="ECO:0000313" key="3">
    <source>
        <dbReference type="EnsemblFungi" id="EJT74717"/>
    </source>
</evidence>
<feature type="region of interest" description="Disordered" evidence="1">
    <location>
        <begin position="1"/>
        <end position="79"/>
    </location>
</feature>
<proteinExistence type="predicted"/>
<reference evidence="3" key="5">
    <citation type="submission" date="2018-04" db="UniProtKB">
        <authorList>
            <consortium name="EnsemblFungi"/>
        </authorList>
    </citation>
    <scope>IDENTIFICATION</scope>
    <source>
        <strain evidence="3">R3-111a-1</strain>
    </source>
</reference>
<feature type="compositionally biased region" description="Low complexity" evidence="1">
    <location>
        <begin position="84"/>
        <end position="97"/>
    </location>
</feature>
<reference evidence="4" key="1">
    <citation type="submission" date="2010-07" db="EMBL/GenBank/DDBJ databases">
        <title>The genome sequence of Gaeumannomyces graminis var. tritici strain R3-111a-1.</title>
        <authorList>
            <consortium name="The Broad Institute Genome Sequencing Platform"/>
            <person name="Ma L.-J."/>
            <person name="Dead R."/>
            <person name="Young S."/>
            <person name="Zeng Q."/>
            <person name="Koehrsen M."/>
            <person name="Alvarado L."/>
            <person name="Berlin A."/>
            <person name="Chapman S.B."/>
            <person name="Chen Z."/>
            <person name="Freedman E."/>
            <person name="Gellesch M."/>
            <person name="Goldberg J."/>
            <person name="Griggs A."/>
            <person name="Gujja S."/>
            <person name="Heilman E.R."/>
            <person name="Heiman D."/>
            <person name="Hepburn T."/>
            <person name="Howarth C."/>
            <person name="Jen D."/>
            <person name="Larson L."/>
            <person name="Mehta T."/>
            <person name="Neiman D."/>
            <person name="Pearson M."/>
            <person name="Roberts A."/>
            <person name="Saif S."/>
            <person name="Shea T."/>
            <person name="Shenoy N."/>
            <person name="Sisk P."/>
            <person name="Stolte C."/>
            <person name="Sykes S."/>
            <person name="Walk T."/>
            <person name="White J."/>
            <person name="Yandava C."/>
            <person name="Haas B."/>
            <person name="Nusbaum C."/>
            <person name="Birren B."/>
        </authorList>
    </citation>
    <scope>NUCLEOTIDE SEQUENCE [LARGE SCALE GENOMIC DNA]</scope>
    <source>
        <strain evidence="4">R3-111a-1</strain>
    </source>
</reference>
<gene>
    <name evidence="3" type="primary">20349013</name>
    <name evidence="2" type="ORF">GGTG_08555</name>
</gene>
<dbReference type="GeneID" id="20349013"/>
<dbReference type="RefSeq" id="XP_009224661.1">
    <property type="nucleotide sequence ID" value="XM_009226397.1"/>
</dbReference>
<dbReference type="Proteomes" id="UP000006039">
    <property type="component" value="Unassembled WGS sequence"/>
</dbReference>
<dbReference type="VEuPathDB" id="FungiDB:GGTG_08555"/>
<reference evidence="2" key="3">
    <citation type="submission" date="2010-09" db="EMBL/GenBank/DDBJ databases">
        <title>Annotation of Gaeumannomyces graminis var. tritici R3-111a-1.</title>
        <authorList>
            <consortium name="The Broad Institute Genome Sequencing Platform"/>
            <person name="Ma L.-J."/>
            <person name="Dead R."/>
            <person name="Young S.K."/>
            <person name="Zeng Q."/>
            <person name="Gargeya S."/>
            <person name="Fitzgerald M."/>
            <person name="Haas B."/>
            <person name="Abouelleil A."/>
            <person name="Alvarado L."/>
            <person name="Arachchi H.M."/>
            <person name="Berlin A."/>
            <person name="Brown A."/>
            <person name="Chapman S.B."/>
            <person name="Chen Z."/>
            <person name="Dunbar C."/>
            <person name="Freedman E."/>
            <person name="Gearin G."/>
            <person name="Gellesch M."/>
            <person name="Goldberg J."/>
            <person name="Griggs A."/>
            <person name="Gujja S."/>
            <person name="Heiman D."/>
            <person name="Howarth C."/>
            <person name="Larson L."/>
            <person name="Lui A."/>
            <person name="MacDonald P.J.P."/>
            <person name="Mehta T."/>
            <person name="Montmayeur A."/>
            <person name="Murphy C."/>
            <person name="Neiman D."/>
            <person name="Pearson M."/>
            <person name="Priest M."/>
            <person name="Roberts A."/>
            <person name="Saif S."/>
            <person name="Shea T."/>
            <person name="Shenoy N."/>
            <person name="Sisk P."/>
            <person name="Stolte C."/>
            <person name="Sykes S."/>
            <person name="Yandava C."/>
            <person name="Wortman J."/>
            <person name="Nusbaum C."/>
            <person name="Birren B."/>
        </authorList>
    </citation>
    <scope>NUCLEOTIDE SEQUENCE</scope>
    <source>
        <strain evidence="2">R3-111a-1</strain>
    </source>
</reference>
<feature type="region of interest" description="Disordered" evidence="1">
    <location>
        <begin position="114"/>
        <end position="148"/>
    </location>
</feature>
<dbReference type="EnsemblFungi" id="EJT74717">
    <property type="protein sequence ID" value="EJT74717"/>
    <property type="gene ID" value="GGTG_08555"/>
</dbReference>
<reference evidence="3" key="4">
    <citation type="journal article" date="2015" name="G3 (Bethesda)">
        <title>Genome sequences of three phytopathogenic species of the Magnaporthaceae family of fungi.</title>
        <authorList>
            <person name="Okagaki L.H."/>
            <person name="Nunes C.C."/>
            <person name="Sailsbery J."/>
            <person name="Clay B."/>
            <person name="Brown D."/>
            <person name="John T."/>
            <person name="Oh Y."/>
            <person name="Young N."/>
            <person name="Fitzgerald M."/>
            <person name="Haas B.J."/>
            <person name="Zeng Q."/>
            <person name="Young S."/>
            <person name="Adiconis X."/>
            <person name="Fan L."/>
            <person name="Levin J.Z."/>
            <person name="Mitchell T.K."/>
            <person name="Okubara P.A."/>
            <person name="Farman M.L."/>
            <person name="Kohn L.M."/>
            <person name="Birren B."/>
            <person name="Ma L.-J."/>
            <person name="Dean R.A."/>
        </authorList>
    </citation>
    <scope>NUCLEOTIDE SEQUENCE</scope>
    <source>
        <strain evidence="3">R3-111a-1</strain>
    </source>
</reference>
<dbReference type="HOGENOM" id="CLU_1594650_0_0_1"/>
<evidence type="ECO:0000313" key="2">
    <source>
        <dbReference type="EMBL" id="EJT74717.1"/>
    </source>
</evidence>
<organism evidence="2">
    <name type="scientific">Gaeumannomyces tritici (strain R3-111a-1)</name>
    <name type="common">Wheat and barley take-all root rot fungus</name>
    <name type="synonym">Gaeumannomyces graminis var. tritici</name>
    <dbReference type="NCBI Taxonomy" id="644352"/>
    <lineage>
        <taxon>Eukaryota</taxon>
        <taxon>Fungi</taxon>
        <taxon>Dikarya</taxon>
        <taxon>Ascomycota</taxon>
        <taxon>Pezizomycotina</taxon>
        <taxon>Sordariomycetes</taxon>
        <taxon>Sordariomycetidae</taxon>
        <taxon>Magnaporthales</taxon>
        <taxon>Magnaporthaceae</taxon>
        <taxon>Gaeumannomyces</taxon>
    </lineage>
</organism>
<keyword evidence="4" id="KW-1185">Reference proteome</keyword>
<name>J3P4W9_GAET3</name>
<feature type="compositionally biased region" description="Basic residues" evidence="1">
    <location>
        <begin position="69"/>
        <end position="78"/>
    </location>
</feature>
<evidence type="ECO:0000256" key="1">
    <source>
        <dbReference type="SAM" id="MobiDB-lite"/>
    </source>
</evidence>
<evidence type="ECO:0000313" key="4">
    <source>
        <dbReference type="Proteomes" id="UP000006039"/>
    </source>
</evidence>
<feature type="region of interest" description="Disordered" evidence="1">
    <location>
        <begin position="84"/>
        <end position="103"/>
    </location>
</feature>
<reference evidence="2" key="2">
    <citation type="submission" date="2010-07" db="EMBL/GenBank/DDBJ databases">
        <authorList>
            <consortium name="The Broad Institute Genome Sequencing Platform"/>
            <consortium name="Broad Institute Genome Sequencing Center for Infectious Disease"/>
            <person name="Ma L.-J."/>
            <person name="Dead R."/>
            <person name="Young S."/>
            <person name="Zeng Q."/>
            <person name="Koehrsen M."/>
            <person name="Alvarado L."/>
            <person name="Berlin A."/>
            <person name="Chapman S.B."/>
            <person name="Chen Z."/>
            <person name="Freedman E."/>
            <person name="Gellesch M."/>
            <person name="Goldberg J."/>
            <person name="Griggs A."/>
            <person name="Gujja S."/>
            <person name="Heilman E.R."/>
            <person name="Heiman D."/>
            <person name="Hepburn T."/>
            <person name="Howarth C."/>
            <person name="Jen D."/>
            <person name="Larson L."/>
            <person name="Mehta T."/>
            <person name="Neiman D."/>
            <person name="Pearson M."/>
            <person name="Roberts A."/>
            <person name="Saif S."/>
            <person name="Shea T."/>
            <person name="Shenoy N."/>
            <person name="Sisk P."/>
            <person name="Stolte C."/>
            <person name="Sykes S."/>
            <person name="Walk T."/>
            <person name="White J."/>
            <person name="Yandava C."/>
            <person name="Haas B."/>
            <person name="Nusbaum C."/>
            <person name="Birren B."/>
        </authorList>
    </citation>
    <scope>NUCLEOTIDE SEQUENCE</scope>
    <source>
        <strain evidence="2">R3-111a-1</strain>
    </source>
</reference>